<dbReference type="STRING" id="1122124.GCA_000423165_02308"/>
<evidence type="ECO:0000256" key="3">
    <source>
        <dbReference type="ARBA" id="ARBA00022737"/>
    </source>
</evidence>
<reference evidence="9" key="1">
    <citation type="journal article" date="2018" name="Front. Microbiol.">
        <title>Genome-Based Analysis Reveals the Taxonomy and Diversity of the Family Idiomarinaceae.</title>
        <authorList>
            <person name="Liu Y."/>
            <person name="Lai Q."/>
            <person name="Shao Z."/>
        </authorList>
    </citation>
    <scope>NUCLEOTIDE SEQUENCE [LARGE SCALE GENOMIC DNA]</scope>
    <source>
        <strain evidence="9">c121</strain>
    </source>
</reference>
<evidence type="ECO:0000256" key="4">
    <source>
        <dbReference type="ARBA" id="ARBA00022764"/>
    </source>
</evidence>
<dbReference type="PANTHER" id="PTHR34606:SF16">
    <property type="entry name" value="BON DOMAIN-CONTAINING PROTEIN"/>
    <property type="match status" value="1"/>
</dbReference>
<evidence type="ECO:0000256" key="2">
    <source>
        <dbReference type="ARBA" id="ARBA00022729"/>
    </source>
</evidence>
<dbReference type="Proteomes" id="UP000287022">
    <property type="component" value="Unassembled WGS sequence"/>
</dbReference>
<evidence type="ECO:0000256" key="5">
    <source>
        <dbReference type="ARBA" id="ARBA00070588"/>
    </source>
</evidence>
<sequence>MAATPLQEHDQNKAEQAMEQTGDYLSDAAITTKVKSTILASDALNVLQINVETNDGVVQLSGFVADEEDIDTAERIVRGIDGVKDVENDIEVKQDASA</sequence>
<evidence type="ECO:0000313" key="8">
    <source>
        <dbReference type="EMBL" id="RUO72743.1"/>
    </source>
</evidence>
<dbReference type="SMART" id="SM00749">
    <property type="entry name" value="BON"/>
    <property type="match status" value="1"/>
</dbReference>
<gene>
    <name evidence="8" type="ORF">CWI80_09240</name>
</gene>
<dbReference type="PROSITE" id="PS50914">
    <property type="entry name" value="BON"/>
    <property type="match status" value="1"/>
</dbReference>
<keyword evidence="3" id="KW-0677">Repeat</keyword>
<dbReference type="GO" id="GO:0042597">
    <property type="term" value="C:periplasmic space"/>
    <property type="evidence" value="ECO:0007669"/>
    <property type="project" value="UniProtKB-SubCell"/>
</dbReference>
<comment type="subcellular location">
    <subcellularLocation>
        <location evidence="1">Periplasm</location>
    </subcellularLocation>
</comment>
<keyword evidence="2" id="KW-0732">Signal</keyword>
<proteinExistence type="predicted"/>
<dbReference type="FunFam" id="3.30.1340.30:FF:000001">
    <property type="entry name" value="Molecular chaperone OsmY"/>
    <property type="match status" value="1"/>
</dbReference>
<accession>A0A432Z4H3</accession>
<keyword evidence="4" id="KW-0574">Periplasm</keyword>
<dbReference type="Gene3D" id="3.30.1340.30">
    <property type="match status" value="1"/>
</dbReference>
<name>A0A432Z4H3_9GAMM</name>
<organism evidence="8 9">
    <name type="scientific">Pseudidiomarina sediminum</name>
    <dbReference type="NCBI Taxonomy" id="431675"/>
    <lineage>
        <taxon>Bacteria</taxon>
        <taxon>Pseudomonadati</taxon>
        <taxon>Pseudomonadota</taxon>
        <taxon>Gammaproteobacteria</taxon>
        <taxon>Alteromonadales</taxon>
        <taxon>Idiomarinaceae</taxon>
        <taxon>Pseudidiomarina</taxon>
    </lineage>
</organism>
<protein>
    <recommendedName>
        <fullName evidence="5">Osmotically-inducible protein Y</fullName>
    </recommendedName>
</protein>
<dbReference type="InterPro" id="IPR051686">
    <property type="entry name" value="Lipoprotein_DolP"/>
</dbReference>
<comment type="caution">
    <text evidence="8">The sequence shown here is derived from an EMBL/GenBank/DDBJ whole genome shotgun (WGS) entry which is preliminary data.</text>
</comment>
<evidence type="ECO:0000259" key="7">
    <source>
        <dbReference type="PROSITE" id="PS50914"/>
    </source>
</evidence>
<evidence type="ECO:0000313" key="9">
    <source>
        <dbReference type="Proteomes" id="UP000287022"/>
    </source>
</evidence>
<feature type="region of interest" description="Disordered" evidence="6">
    <location>
        <begin position="1"/>
        <end position="20"/>
    </location>
</feature>
<evidence type="ECO:0000256" key="6">
    <source>
        <dbReference type="SAM" id="MobiDB-lite"/>
    </source>
</evidence>
<dbReference type="InterPro" id="IPR014004">
    <property type="entry name" value="Transpt-assoc_nodulatn_dom_bac"/>
</dbReference>
<dbReference type="EMBL" id="PIQE01000002">
    <property type="protein sequence ID" value="RUO72743.1"/>
    <property type="molecule type" value="Genomic_DNA"/>
</dbReference>
<keyword evidence="9" id="KW-1185">Reference proteome</keyword>
<dbReference type="InterPro" id="IPR007055">
    <property type="entry name" value="BON_dom"/>
</dbReference>
<feature type="domain" description="BON" evidence="7">
    <location>
        <begin position="26"/>
        <end position="94"/>
    </location>
</feature>
<dbReference type="AlphaFoldDB" id="A0A432Z4H3"/>
<dbReference type="PANTHER" id="PTHR34606">
    <property type="entry name" value="BON DOMAIN-CONTAINING PROTEIN"/>
    <property type="match status" value="1"/>
</dbReference>
<evidence type="ECO:0000256" key="1">
    <source>
        <dbReference type="ARBA" id="ARBA00004418"/>
    </source>
</evidence>
<dbReference type="Pfam" id="PF04972">
    <property type="entry name" value="BON"/>
    <property type="match status" value="1"/>
</dbReference>